<keyword evidence="3" id="KW-1185">Reference proteome</keyword>
<evidence type="ECO:0008006" key="4">
    <source>
        <dbReference type="Google" id="ProtNLM"/>
    </source>
</evidence>
<proteinExistence type="predicted"/>
<feature type="transmembrane region" description="Helical" evidence="1">
    <location>
        <begin position="98"/>
        <end position="120"/>
    </location>
</feature>
<dbReference type="OrthoDB" id="5569385at2"/>
<dbReference type="InterPro" id="IPR046162">
    <property type="entry name" value="DUF6164"/>
</dbReference>
<organism evidence="2 3">
    <name type="scientific">Alkalilimnicola ehrlichii</name>
    <dbReference type="NCBI Taxonomy" id="351052"/>
    <lineage>
        <taxon>Bacteria</taxon>
        <taxon>Pseudomonadati</taxon>
        <taxon>Pseudomonadota</taxon>
        <taxon>Gammaproteobacteria</taxon>
        <taxon>Chromatiales</taxon>
        <taxon>Ectothiorhodospiraceae</taxon>
        <taxon>Alkalilimnicola</taxon>
    </lineage>
</organism>
<gene>
    <name evidence="2" type="ORF">CAL65_15305</name>
</gene>
<reference evidence="3" key="1">
    <citation type="submission" date="2017-05" db="EMBL/GenBank/DDBJ databases">
        <authorList>
            <person name="Sharma S."/>
            <person name="Sidhu C."/>
            <person name="Pinnaka A.K."/>
        </authorList>
    </citation>
    <scope>NUCLEOTIDE SEQUENCE [LARGE SCALE GENOMIC DNA]</scope>
    <source>
        <strain evidence="3">AK93</strain>
    </source>
</reference>
<evidence type="ECO:0000313" key="3">
    <source>
        <dbReference type="Proteomes" id="UP000256763"/>
    </source>
</evidence>
<protein>
    <recommendedName>
        <fullName evidence="4">DUF2007 domain-containing protein</fullName>
    </recommendedName>
</protein>
<name>A0A3E0WN63_9GAMM</name>
<evidence type="ECO:0000313" key="2">
    <source>
        <dbReference type="EMBL" id="RFA34404.1"/>
    </source>
</evidence>
<comment type="caution">
    <text evidence="2">The sequence shown here is derived from an EMBL/GenBank/DDBJ whole genome shotgun (WGS) entry which is preliminary data.</text>
</comment>
<dbReference type="Pfam" id="PF19661">
    <property type="entry name" value="DUF6164"/>
    <property type="match status" value="1"/>
</dbReference>
<dbReference type="AlphaFoldDB" id="A0A3E0WN63"/>
<keyword evidence="1" id="KW-0472">Membrane</keyword>
<keyword evidence="1" id="KW-0812">Transmembrane</keyword>
<evidence type="ECO:0000256" key="1">
    <source>
        <dbReference type="SAM" id="Phobius"/>
    </source>
</evidence>
<accession>A0A3E0WN63</accession>
<dbReference type="RefSeq" id="WP_116303000.1">
    <property type="nucleotide sequence ID" value="NZ_NFZV01000016.1"/>
</dbReference>
<dbReference type="Proteomes" id="UP000256763">
    <property type="component" value="Unassembled WGS sequence"/>
</dbReference>
<sequence>MAARLLNLAHLPEDEIAEIRELLEQHNIDFYETPPNRWGFNQGAIWLHDANQKPEAKRLLDEYQRERLRKARADYEERKRAGAVETIGDRFRQNPLRFVLYIAIIGAILYLTLMPFIHLITG</sequence>
<keyword evidence="1" id="KW-1133">Transmembrane helix</keyword>
<dbReference type="EMBL" id="NFZW01000016">
    <property type="protein sequence ID" value="RFA34404.1"/>
    <property type="molecule type" value="Genomic_DNA"/>
</dbReference>